<keyword evidence="5" id="KW-0313">Glucose metabolism</keyword>
<keyword evidence="8 11" id="KW-0460">Magnesium</keyword>
<dbReference type="PROSITE" id="PS00710">
    <property type="entry name" value="PGM_PMM"/>
    <property type="match status" value="1"/>
</dbReference>
<evidence type="ECO:0000256" key="10">
    <source>
        <dbReference type="ARBA" id="ARBA00023277"/>
    </source>
</evidence>
<dbReference type="Proteomes" id="UP001152888">
    <property type="component" value="Unassembled WGS sequence"/>
</dbReference>
<protein>
    <recommendedName>
        <fullName evidence="17">Phosphoglucomutase-2</fullName>
    </recommendedName>
</protein>
<dbReference type="CDD" id="cd05799">
    <property type="entry name" value="PGM2"/>
    <property type="match status" value="1"/>
</dbReference>
<accession>A0A9P0K257</accession>
<evidence type="ECO:0000256" key="3">
    <source>
        <dbReference type="ARBA" id="ARBA00010231"/>
    </source>
</evidence>
<proteinExistence type="inferred from homology"/>
<keyword evidence="4" id="KW-0963">Cytoplasm</keyword>
<dbReference type="Pfam" id="PF02879">
    <property type="entry name" value="PGM_PMM_II"/>
    <property type="match status" value="1"/>
</dbReference>
<dbReference type="PANTHER" id="PTHR45745:SF1">
    <property type="entry name" value="PHOSPHOGLUCOMUTASE 2B-RELATED"/>
    <property type="match status" value="1"/>
</dbReference>
<sequence>MSCAANLAAQKALLPQKIEEWLKWDKNDKTCEELRKLAATPDNQKLLENIMLNRIAFGTAGLRGRMYVGYACMNDLVIVQTGQGFLRYLEKKDKDLLQKKGMVIGYDGRHNSKHWAELTAAIFLHAGYPVKLFGMVTPTPYIPFSIRKYKCAAGIMVTASHNPKEDNGYKVYGPNSAQIIPPADKEIQQSILENLEPWPTSWDKSILSNNSLLSDPLGQVTCNYLGVIFNDILPEFKEINLKQKLLITHTAMHGVGTPYVKKVFDGIGIIFQTVPEQQDPDPEFSTVKFPNPEEGKSSLDLAFRTADQQGSVVILANDPDADRLACAEKQKDTNQWKVFTGNELGALLGWWMLFQYRKKNPGKSLENVYMVCSTVSSMILRTIAKAEGFHFIDTLTGFKWIGNKALELQVLYP</sequence>
<dbReference type="PRINTS" id="PR00509">
    <property type="entry name" value="PGMPMM"/>
</dbReference>
<comment type="cofactor">
    <cofactor evidence="1">
        <name>Mg(2+)</name>
        <dbReference type="ChEBI" id="CHEBI:18420"/>
    </cofactor>
</comment>
<dbReference type="FunFam" id="3.40.120.10:FF:000035">
    <property type="entry name" value="Pgm3p"/>
    <property type="match status" value="1"/>
</dbReference>
<evidence type="ECO:0000256" key="2">
    <source>
        <dbReference type="ARBA" id="ARBA00004496"/>
    </source>
</evidence>
<comment type="subcellular location">
    <subcellularLocation>
        <location evidence="2">Cytoplasm</location>
    </subcellularLocation>
</comment>
<dbReference type="InterPro" id="IPR005844">
    <property type="entry name" value="A-D-PHexomutase_a/b/a-I"/>
</dbReference>
<evidence type="ECO:0000256" key="6">
    <source>
        <dbReference type="ARBA" id="ARBA00022553"/>
    </source>
</evidence>
<evidence type="ECO:0000256" key="1">
    <source>
        <dbReference type="ARBA" id="ARBA00001946"/>
    </source>
</evidence>
<dbReference type="OrthoDB" id="8300170at2759"/>
<evidence type="ECO:0000256" key="7">
    <source>
        <dbReference type="ARBA" id="ARBA00022723"/>
    </source>
</evidence>
<dbReference type="GO" id="GO:0000287">
    <property type="term" value="F:magnesium ion binding"/>
    <property type="evidence" value="ECO:0007669"/>
    <property type="project" value="InterPro"/>
</dbReference>
<evidence type="ECO:0000259" key="14">
    <source>
        <dbReference type="Pfam" id="PF02880"/>
    </source>
</evidence>
<evidence type="ECO:0000256" key="11">
    <source>
        <dbReference type="RuleBase" id="RU004326"/>
    </source>
</evidence>
<evidence type="ECO:0000256" key="5">
    <source>
        <dbReference type="ARBA" id="ARBA00022526"/>
    </source>
</evidence>
<dbReference type="PANTHER" id="PTHR45745">
    <property type="entry name" value="PHOSPHOMANNOMUTASE 45A"/>
    <property type="match status" value="1"/>
</dbReference>
<organism evidence="15 16">
    <name type="scientific">Acanthoscelides obtectus</name>
    <name type="common">Bean weevil</name>
    <name type="synonym">Bruchus obtectus</name>
    <dbReference type="NCBI Taxonomy" id="200917"/>
    <lineage>
        <taxon>Eukaryota</taxon>
        <taxon>Metazoa</taxon>
        <taxon>Ecdysozoa</taxon>
        <taxon>Arthropoda</taxon>
        <taxon>Hexapoda</taxon>
        <taxon>Insecta</taxon>
        <taxon>Pterygota</taxon>
        <taxon>Neoptera</taxon>
        <taxon>Endopterygota</taxon>
        <taxon>Coleoptera</taxon>
        <taxon>Polyphaga</taxon>
        <taxon>Cucujiformia</taxon>
        <taxon>Chrysomeloidea</taxon>
        <taxon>Chrysomelidae</taxon>
        <taxon>Bruchinae</taxon>
        <taxon>Bruchini</taxon>
        <taxon>Acanthoscelides</taxon>
    </lineage>
</organism>
<dbReference type="InterPro" id="IPR005845">
    <property type="entry name" value="A-D-PHexomutase_a/b/a-II"/>
</dbReference>
<evidence type="ECO:0000313" key="15">
    <source>
        <dbReference type="EMBL" id="CAH1962819.1"/>
    </source>
</evidence>
<dbReference type="GO" id="GO:0005634">
    <property type="term" value="C:nucleus"/>
    <property type="evidence" value="ECO:0007669"/>
    <property type="project" value="TreeGrafter"/>
</dbReference>
<reference evidence="15" key="1">
    <citation type="submission" date="2022-03" db="EMBL/GenBank/DDBJ databases">
        <authorList>
            <person name="Sayadi A."/>
        </authorList>
    </citation>
    <scope>NUCLEOTIDE SEQUENCE</scope>
</reference>
<keyword evidence="10" id="KW-0119">Carbohydrate metabolism</keyword>
<dbReference type="InterPro" id="IPR016066">
    <property type="entry name" value="A-D-PHexomutase_CS"/>
</dbReference>
<dbReference type="Pfam" id="PF02880">
    <property type="entry name" value="PGM_PMM_III"/>
    <property type="match status" value="1"/>
</dbReference>
<dbReference type="EMBL" id="CAKOFQ010006703">
    <property type="protein sequence ID" value="CAH1962819.1"/>
    <property type="molecule type" value="Genomic_DNA"/>
</dbReference>
<dbReference type="Pfam" id="PF02878">
    <property type="entry name" value="PGM_PMM_I"/>
    <property type="match status" value="1"/>
</dbReference>
<keyword evidence="16" id="KW-1185">Reference proteome</keyword>
<feature type="domain" description="Alpha-D-phosphohexomutase alpha/beta/alpha" evidence="14">
    <location>
        <begin position="341"/>
        <end position="409"/>
    </location>
</feature>
<dbReference type="AlphaFoldDB" id="A0A9P0K257"/>
<evidence type="ECO:0000256" key="8">
    <source>
        <dbReference type="ARBA" id="ARBA00022842"/>
    </source>
</evidence>
<evidence type="ECO:0000259" key="12">
    <source>
        <dbReference type="Pfam" id="PF02878"/>
    </source>
</evidence>
<dbReference type="GO" id="GO:0005737">
    <property type="term" value="C:cytoplasm"/>
    <property type="evidence" value="ECO:0007669"/>
    <property type="project" value="UniProtKB-SubCell"/>
</dbReference>
<gene>
    <name evidence="15" type="ORF">ACAOBT_LOCUS4858</name>
</gene>
<dbReference type="InterPro" id="IPR005846">
    <property type="entry name" value="A-D-PHexomutase_a/b/a-III"/>
</dbReference>
<comment type="caution">
    <text evidence="15">The sequence shown here is derived from an EMBL/GenBank/DDBJ whole genome shotgun (WGS) entry which is preliminary data.</text>
</comment>
<dbReference type="GO" id="GO:0008973">
    <property type="term" value="F:phosphopentomutase activity"/>
    <property type="evidence" value="ECO:0007669"/>
    <property type="project" value="TreeGrafter"/>
</dbReference>
<dbReference type="InterPro" id="IPR016055">
    <property type="entry name" value="A-D-PHexomutase_a/b/a-I/II/III"/>
</dbReference>
<comment type="similarity">
    <text evidence="3 11">Belongs to the phosphohexose mutase family.</text>
</comment>
<feature type="domain" description="Alpha-D-phosphohexomutase alpha/beta/alpha" evidence="12">
    <location>
        <begin position="55"/>
        <end position="194"/>
    </location>
</feature>
<evidence type="ECO:0000313" key="16">
    <source>
        <dbReference type="Proteomes" id="UP001152888"/>
    </source>
</evidence>
<dbReference type="SUPFAM" id="SSF53738">
    <property type="entry name" value="Phosphoglucomutase, first 3 domains"/>
    <property type="match status" value="3"/>
</dbReference>
<keyword evidence="7 11" id="KW-0479">Metal-binding</keyword>
<evidence type="ECO:0000259" key="13">
    <source>
        <dbReference type="Pfam" id="PF02879"/>
    </source>
</evidence>
<dbReference type="GO" id="GO:0006166">
    <property type="term" value="P:purine ribonucleoside salvage"/>
    <property type="evidence" value="ECO:0007669"/>
    <property type="project" value="TreeGrafter"/>
</dbReference>
<evidence type="ECO:0000256" key="4">
    <source>
        <dbReference type="ARBA" id="ARBA00022490"/>
    </source>
</evidence>
<evidence type="ECO:0008006" key="17">
    <source>
        <dbReference type="Google" id="ProtNLM"/>
    </source>
</evidence>
<name>A0A9P0K257_ACAOB</name>
<keyword evidence="9" id="KW-0413">Isomerase</keyword>
<dbReference type="InterPro" id="IPR005841">
    <property type="entry name" value="Alpha-D-phosphohexomutase_SF"/>
</dbReference>
<keyword evidence="6" id="KW-0597">Phosphoprotein</keyword>
<dbReference type="Gene3D" id="3.40.120.10">
    <property type="entry name" value="Alpha-D-Glucose-1,6-Bisphosphate, subunit A, domain 3"/>
    <property type="match status" value="3"/>
</dbReference>
<dbReference type="GO" id="GO:0006006">
    <property type="term" value="P:glucose metabolic process"/>
    <property type="evidence" value="ECO:0007669"/>
    <property type="project" value="UniProtKB-KW"/>
</dbReference>
<feature type="domain" description="Alpha-D-phosphohexomutase alpha/beta/alpha" evidence="13">
    <location>
        <begin position="238"/>
        <end position="330"/>
    </location>
</feature>
<evidence type="ECO:0000256" key="9">
    <source>
        <dbReference type="ARBA" id="ARBA00023235"/>
    </source>
</evidence>